<dbReference type="Pfam" id="PF07738">
    <property type="entry name" value="Sad1_UNC"/>
    <property type="match status" value="1"/>
</dbReference>
<proteinExistence type="predicted"/>
<organism evidence="7 8">
    <name type="scientific">Caenorhabditis tropicalis</name>
    <dbReference type="NCBI Taxonomy" id="1561998"/>
    <lineage>
        <taxon>Eukaryota</taxon>
        <taxon>Metazoa</taxon>
        <taxon>Ecdysozoa</taxon>
        <taxon>Nematoda</taxon>
        <taxon>Chromadorea</taxon>
        <taxon>Rhabditida</taxon>
        <taxon>Rhabditina</taxon>
        <taxon>Rhabditomorpha</taxon>
        <taxon>Rhabditoidea</taxon>
        <taxon>Rhabditidae</taxon>
        <taxon>Peloderinae</taxon>
        <taxon>Caenorhabditis</taxon>
    </lineage>
</organism>
<dbReference type="GO" id="GO:0043495">
    <property type="term" value="F:protein-membrane adaptor activity"/>
    <property type="evidence" value="ECO:0007669"/>
    <property type="project" value="TreeGrafter"/>
</dbReference>
<dbReference type="WBParaSite" id="Csp11.Scaffold630.g18981.t1">
    <property type="protein sequence ID" value="Csp11.Scaffold630.g18981.t1"/>
    <property type="gene ID" value="Csp11.Scaffold630.g18981"/>
</dbReference>
<dbReference type="STRING" id="1561998.A0A1I7USS4"/>
<dbReference type="GO" id="GO:0034993">
    <property type="term" value="C:meiotic nuclear membrane microtubule tethering complex"/>
    <property type="evidence" value="ECO:0007669"/>
    <property type="project" value="TreeGrafter"/>
</dbReference>
<evidence type="ECO:0000256" key="2">
    <source>
        <dbReference type="ARBA" id="ARBA00022692"/>
    </source>
</evidence>
<keyword evidence="2 5" id="KW-0812">Transmembrane</keyword>
<evidence type="ECO:0000259" key="6">
    <source>
        <dbReference type="PROSITE" id="PS51469"/>
    </source>
</evidence>
<comment type="subcellular location">
    <subcellularLocation>
        <location evidence="1">Membrane</location>
    </subcellularLocation>
</comment>
<dbReference type="PANTHER" id="PTHR12911">
    <property type="entry name" value="SAD1/UNC-84-LIKE PROTEIN-RELATED"/>
    <property type="match status" value="1"/>
</dbReference>
<dbReference type="InterPro" id="IPR012919">
    <property type="entry name" value="SUN_dom"/>
</dbReference>
<keyword evidence="3 5" id="KW-1133">Transmembrane helix</keyword>
<dbReference type="InterPro" id="IPR045119">
    <property type="entry name" value="SUN1-5"/>
</dbReference>
<keyword evidence="7" id="KW-1185">Reference proteome</keyword>
<reference evidence="8" key="1">
    <citation type="submission" date="2016-11" db="UniProtKB">
        <authorList>
            <consortium name="WormBaseParasite"/>
        </authorList>
    </citation>
    <scope>IDENTIFICATION</scope>
</reference>
<evidence type="ECO:0000256" key="3">
    <source>
        <dbReference type="ARBA" id="ARBA00022989"/>
    </source>
</evidence>
<protein>
    <submittedName>
        <fullName evidence="8">SUN domain-containing protein</fullName>
    </submittedName>
</protein>
<evidence type="ECO:0000313" key="8">
    <source>
        <dbReference type="WBParaSite" id="Csp11.Scaffold630.g18981.t1"/>
    </source>
</evidence>
<evidence type="ECO:0000256" key="4">
    <source>
        <dbReference type="ARBA" id="ARBA00023136"/>
    </source>
</evidence>
<dbReference type="PROSITE" id="PS51469">
    <property type="entry name" value="SUN"/>
    <property type="match status" value="1"/>
</dbReference>
<sequence>MADIESAYGSETVSISEQIVKKERFLIQESTEEKRCRYHNNGQTIAMFMVAFVLTLILIHSYLMSSDIRETRLMVSKIQIQLDKLPKQEDSKEIQENFEMKKEEFFEEEKEKIEEALSKVLKEVKPIVIKEEKEIPIMTSLFNSANYLFGARVDITNSSRSDLPAESDIALLDRPEPPANRAWCSDEKEPVLTVNLARYIKPTAVSYQNFKWNGTVPDGSPKVFNVLACLDFNCQKTEPLISNCEYKSSGEIQEQVFHIPFKTKSIGKVQFHFLKNHGNVNKTCVSLIRVYGESTDVPKMEEYKRGPSSNTCVDFRDKYHNNPNDYHKWTIKTCDRLFQTVAVPFVLNVAMNVT</sequence>
<dbReference type="Gene3D" id="2.60.120.260">
    <property type="entry name" value="Galactose-binding domain-like"/>
    <property type="match status" value="1"/>
</dbReference>
<evidence type="ECO:0000256" key="1">
    <source>
        <dbReference type="ARBA" id="ARBA00004370"/>
    </source>
</evidence>
<name>A0A1I7USS4_9PELO</name>
<evidence type="ECO:0000256" key="5">
    <source>
        <dbReference type="SAM" id="Phobius"/>
    </source>
</evidence>
<dbReference type="eggNOG" id="KOG2687">
    <property type="taxonomic scope" value="Eukaryota"/>
</dbReference>
<dbReference type="Proteomes" id="UP000095282">
    <property type="component" value="Unplaced"/>
</dbReference>
<feature type="transmembrane region" description="Helical" evidence="5">
    <location>
        <begin position="44"/>
        <end position="63"/>
    </location>
</feature>
<accession>A0A1I7USS4</accession>
<feature type="domain" description="SUN" evidence="6">
    <location>
        <begin position="116"/>
        <end position="295"/>
    </location>
</feature>
<evidence type="ECO:0000313" key="7">
    <source>
        <dbReference type="Proteomes" id="UP000095282"/>
    </source>
</evidence>
<keyword evidence="4 5" id="KW-0472">Membrane</keyword>
<dbReference type="PANTHER" id="PTHR12911:SF2">
    <property type="entry name" value="SUN DOMAIN-CONTAINING PROTEIN 1"/>
    <property type="match status" value="1"/>
</dbReference>
<dbReference type="AlphaFoldDB" id="A0A1I7USS4"/>